<evidence type="ECO:0000256" key="2">
    <source>
        <dbReference type="ARBA" id="ARBA00022670"/>
    </source>
</evidence>
<evidence type="ECO:0000313" key="11">
    <source>
        <dbReference type="EMBL" id="GAA1828739.1"/>
    </source>
</evidence>
<dbReference type="InterPro" id="IPR011096">
    <property type="entry name" value="FTP_domain"/>
</dbReference>
<dbReference type="RefSeq" id="WP_344138499.1">
    <property type="nucleotide sequence ID" value="NZ_BAAALT010000249.1"/>
</dbReference>
<dbReference type="EC" id="3.4.24.-" evidence="8"/>
<feature type="compositionally biased region" description="Low complexity" evidence="9">
    <location>
        <begin position="513"/>
        <end position="555"/>
    </location>
</feature>
<evidence type="ECO:0000256" key="6">
    <source>
        <dbReference type="ARBA" id="ARBA00022833"/>
    </source>
</evidence>
<keyword evidence="4 8" id="KW-0732">Signal</keyword>
<evidence type="ECO:0000256" key="7">
    <source>
        <dbReference type="ARBA" id="ARBA00023049"/>
    </source>
</evidence>
<dbReference type="Pfam" id="PF01447">
    <property type="entry name" value="Peptidase_M4"/>
    <property type="match status" value="1"/>
</dbReference>
<dbReference type="InterPro" id="IPR027268">
    <property type="entry name" value="Peptidase_M4/M1_CTD_sf"/>
</dbReference>
<dbReference type="InterPro" id="IPR001919">
    <property type="entry name" value="CBD2"/>
</dbReference>
<dbReference type="InterPro" id="IPR001570">
    <property type="entry name" value="Peptidase_M4_C_domain"/>
</dbReference>
<accession>A0ABN2MJM0</accession>
<feature type="chain" id="PRO_5045006751" description="Neutral metalloproteinase" evidence="8">
    <location>
        <begin position="33"/>
        <end position="660"/>
    </location>
</feature>
<dbReference type="Pfam" id="PF00553">
    <property type="entry name" value="CBM_2"/>
    <property type="match status" value="1"/>
</dbReference>
<evidence type="ECO:0000256" key="4">
    <source>
        <dbReference type="ARBA" id="ARBA00022729"/>
    </source>
</evidence>
<comment type="subcellular location">
    <subcellularLocation>
        <location evidence="8">Secreted</location>
    </subcellularLocation>
</comment>
<evidence type="ECO:0000256" key="5">
    <source>
        <dbReference type="ARBA" id="ARBA00022801"/>
    </source>
</evidence>
<dbReference type="InterPro" id="IPR013856">
    <property type="entry name" value="Peptidase_M4_domain"/>
</dbReference>
<dbReference type="EMBL" id="BAAALT010000249">
    <property type="protein sequence ID" value="GAA1828739.1"/>
    <property type="molecule type" value="Genomic_DNA"/>
</dbReference>
<dbReference type="SUPFAM" id="SSF55486">
    <property type="entry name" value="Metalloproteases ('zincins'), catalytic domain"/>
    <property type="match status" value="1"/>
</dbReference>
<dbReference type="SUPFAM" id="SSF49384">
    <property type="entry name" value="Carbohydrate-binding domain"/>
    <property type="match status" value="1"/>
</dbReference>
<keyword evidence="12" id="KW-1185">Reference proteome</keyword>
<dbReference type="Pfam" id="PF07504">
    <property type="entry name" value="FTP"/>
    <property type="match status" value="1"/>
</dbReference>
<comment type="similarity">
    <text evidence="1 8">Belongs to the peptidase M4 family.</text>
</comment>
<dbReference type="SMART" id="SM00637">
    <property type="entry name" value="CBD_II"/>
    <property type="match status" value="1"/>
</dbReference>
<dbReference type="Proteomes" id="UP001500218">
    <property type="component" value="Unassembled WGS sequence"/>
</dbReference>
<feature type="region of interest" description="Disordered" evidence="9">
    <location>
        <begin position="513"/>
        <end position="560"/>
    </location>
</feature>
<dbReference type="CDD" id="cd09597">
    <property type="entry name" value="M4_TLP"/>
    <property type="match status" value="1"/>
</dbReference>
<evidence type="ECO:0000256" key="9">
    <source>
        <dbReference type="SAM" id="MobiDB-lite"/>
    </source>
</evidence>
<name>A0ABN2MJM0_9ACTN</name>
<dbReference type="Gene3D" id="3.10.450.490">
    <property type="match status" value="1"/>
</dbReference>
<keyword evidence="7 8" id="KW-0482">Metalloprotease</keyword>
<evidence type="ECO:0000259" key="10">
    <source>
        <dbReference type="PROSITE" id="PS51173"/>
    </source>
</evidence>
<evidence type="ECO:0000256" key="8">
    <source>
        <dbReference type="RuleBase" id="RU366073"/>
    </source>
</evidence>
<dbReference type="InterPro" id="IPR050728">
    <property type="entry name" value="Zinc_Metalloprotease_M4"/>
</dbReference>
<dbReference type="PRINTS" id="PR00730">
    <property type="entry name" value="THERMOLYSIN"/>
</dbReference>
<evidence type="ECO:0000256" key="1">
    <source>
        <dbReference type="ARBA" id="ARBA00009388"/>
    </source>
</evidence>
<comment type="cofactor">
    <cofactor evidence="8">
        <name>Zn(2+)</name>
        <dbReference type="ChEBI" id="CHEBI:29105"/>
    </cofactor>
</comment>
<dbReference type="PANTHER" id="PTHR33794">
    <property type="entry name" value="BACILLOLYSIN"/>
    <property type="match status" value="1"/>
</dbReference>
<proteinExistence type="inferred from homology"/>
<protein>
    <recommendedName>
        <fullName evidence="8">Neutral metalloproteinase</fullName>
        <ecNumber evidence="8">3.4.24.-</ecNumber>
    </recommendedName>
</protein>
<gene>
    <name evidence="11" type="ORF">GCM10009682_54670</name>
</gene>
<dbReference type="Pfam" id="PF02868">
    <property type="entry name" value="Peptidase_M4_C"/>
    <property type="match status" value="1"/>
</dbReference>
<dbReference type="Gene3D" id="2.60.40.290">
    <property type="match status" value="1"/>
</dbReference>
<dbReference type="InterPro" id="IPR023612">
    <property type="entry name" value="Peptidase_M4"/>
</dbReference>
<keyword evidence="2 8" id="KW-0645">Protease</keyword>
<sequence length="660" mass="66748">MNLRRVAIPTTLALVAAGVAAVATVAASPATAERAPVAPRVDPAAAADTHLARTVGAAAVHRGSGDTLQRRDVTVGGNGLRYVSYTRTYRGLPVIGGDAVVVTDADGAVKSTAAAQTQPIAVGTTVAVSAATAAATARKQLASVTTTSSPALSVLAWDTPALVWETIVEGTTAQGRPSRLHVFVDATTGVVRDTLDDVREGTGNGYYHGSVTINTSGSGSSYSMTDPTRGSLRCGGQNGAAYTGTDDSWGNGSGTNLEAACVDAMFAAQKESDMLSAWLGRNGINGSGGAPPIRVGLSQVNAYWNGSYVNFGRSQDGARQATSADVVGHELGHAIFQYTPGGAGSSRENGGLNEATGDIFGALTEAYINSPLDPPDYQVGERVNLVGGGPIRYMYQPSLAGDPNCYTSAIPNTEVHAAAGPLNHWFYLLAEGSSPGNGKPNSPTCNNSSVTGISLQKAGKIYYNAMLSKTSSWRYINVRVATLNAARNLYPNSCVEFNAVLAAWNAVTVPTQSGEPTCTGTGTTTAAPTSAPPTTRAPVTSAAPTSTGPTSAAPTTGGGQAGTCTATYRVIGSWGTGFQAEVTVANNGSTTLNGWTVTLGLASGQSISSLWSGVNSGTSGTVAVKNAAYNGTLTGGASTTFGFTANGSSASTPSVTCASP</sequence>
<feature type="signal peptide" evidence="8">
    <location>
        <begin position="1"/>
        <end position="32"/>
    </location>
</feature>
<reference evidence="11 12" key="1">
    <citation type="journal article" date="2019" name="Int. J. Syst. Evol. Microbiol.">
        <title>The Global Catalogue of Microorganisms (GCM) 10K type strain sequencing project: providing services to taxonomists for standard genome sequencing and annotation.</title>
        <authorList>
            <consortium name="The Broad Institute Genomics Platform"/>
            <consortium name="The Broad Institute Genome Sequencing Center for Infectious Disease"/>
            <person name="Wu L."/>
            <person name="Ma J."/>
        </authorList>
    </citation>
    <scope>NUCLEOTIDE SEQUENCE [LARGE SCALE GENOMIC DNA]</scope>
    <source>
        <strain evidence="11 12">JCM 13250</strain>
    </source>
</reference>
<dbReference type="Gene3D" id="3.10.170.10">
    <property type="match status" value="1"/>
</dbReference>
<keyword evidence="3" id="KW-0479">Metal-binding</keyword>
<keyword evidence="8" id="KW-0964">Secreted</keyword>
<dbReference type="InterPro" id="IPR012291">
    <property type="entry name" value="CBM2_carb-bd_dom_sf"/>
</dbReference>
<keyword evidence="5 8" id="KW-0378">Hydrolase</keyword>
<evidence type="ECO:0000256" key="3">
    <source>
        <dbReference type="ARBA" id="ARBA00022723"/>
    </source>
</evidence>
<dbReference type="PROSITE" id="PS51173">
    <property type="entry name" value="CBM2"/>
    <property type="match status" value="1"/>
</dbReference>
<organism evidence="11 12">
    <name type="scientific">Luedemannella flava</name>
    <dbReference type="NCBI Taxonomy" id="349316"/>
    <lineage>
        <taxon>Bacteria</taxon>
        <taxon>Bacillati</taxon>
        <taxon>Actinomycetota</taxon>
        <taxon>Actinomycetes</taxon>
        <taxon>Micromonosporales</taxon>
        <taxon>Micromonosporaceae</taxon>
        <taxon>Luedemannella</taxon>
    </lineage>
</organism>
<dbReference type="PANTHER" id="PTHR33794:SF1">
    <property type="entry name" value="BACILLOLYSIN"/>
    <property type="match status" value="1"/>
</dbReference>
<dbReference type="InterPro" id="IPR008965">
    <property type="entry name" value="CBM2/CBM3_carb-bd_dom_sf"/>
</dbReference>
<dbReference type="Gene3D" id="1.10.390.10">
    <property type="entry name" value="Neutral Protease Domain 2"/>
    <property type="match status" value="1"/>
</dbReference>
<keyword evidence="6 8" id="KW-0862">Zinc</keyword>
<comment type="caution">
    <text evidence="11">The sequence shown here is derived from an EMBL/GenBank/DDBJ whole genome shotgun (WGS) entry which is preliminary data.</text>
</comment>
<feature type="domain" description="CBM2" evidence="10">
    <location>
        <begin position="557"/>
        <end position="660"/>
    </location>
</feature>
<evidence type="ECO:0000313" key="12">
    <source>
        <dbReference type="Proteomes" id="UP001500218"/>
    </source>
</evidence>
<comment type="function">
    <text evidence="8">Extracellular zinc metalloprotease.</text>
</comment>